<evidence type="ECO:0000313" key="1">
    <source>
        <dbReference type="EMBL" id="OHT04078.1"/>
    </source>
</evidence>
<organism evidence="1 2">
    <name type="scientific">Tritrichomonas foetus</name>
    <dbReference type="NCBI Taxonomy" id="1144522"/>
    <lineage>
        <taxon>Eukaryota</taxon>
        <taxon>Metamonada</taxon>
        <taxon>Parabasalia</taxon>
        <taxon>Tritrichomonadida</taxon>
        <taxon>Tritrichomonadidae</taxon>
        <taxon>Tritrichomonas</taxon>
    </lineage>
</organism>
<dbReference type="Proteomes" id="UP000179807">
    <property type="component" value="Unassembled WGS sequence"/>
</dbReference>
<accession>A0A1J4K2W8</accession>
<dbReference type="InterPro" id="IPR019734">
    <property type="entry name" value="TPR_rpt"/>
</dbReference>
<evidence type="ECO:0000313" key="2">
    <source>
        <dbReference type="Proteomes" id="UP000179807"/>
    </source>
</evidence>
<dbReference type="SMART" id="SM00028">
    <property type="entry name" value="TPR"/>
    <property type="match status" value="2"/>
</dbReference>
<comment type="caution">
    <text evidence="1">The sequence shown here is derived from an EMBL/GenBank/DDBJ whole genome shotgun (WGS) entry which is preliminary data.</text>
</comment>
<dbReference type="Gene3D" id="1.25.40.10">
    <property type="entry name" value="Tetratricopeptide repeat domain"/>
    <property type="match status" value="1"/>
</dbReference>
<name>A0A1J4K2W8_9EUKA</name>
<gene>
    <name evidence="1" type="ORF">TRFO_28433</name>
</gene>
<dbReference type="GeneID" id="94840885"/>
<dbReference type="EMBL" id="MLAK01000805">
    <property type="protein sequence ID" value="OHT04078.1"/>
    <property type="molecule type" value="Genomic_DNA"/>
</dbReference>
<dbReference type="OrthoDB" id="10679100at2759"/>
<dbReference type="AlphaFoldDB" id="A0A1J4K2W8"/>
<proteinExistence type="predicted"/>
<keyword evidence="2" id="KW-1185">Reference proteome</keyword>
<dbReference type="InterPro" id="IPR011990">
    <property type="entry name" value="TPR-like_helical_dom_sf"/>
</dbReference>
<dbReference type="VEuPathDB" id="TrichDB:TRFO_28433"/>
<sequence>MEGMDGLDPADIEKLPKGAQVTVIFDTSMGEFMAIPRCVDPSQQPKEEEDYIWPQYRLKPLLLTEKRFLRKQRPGITNDQIKALILANKSNDASENEKYQDAAKMCFEAIALDPNCIDAYSYLAKAMLCFDEDMFSSIEASRELLIFARMSYEPLFKMLSNGTFYNCAPTRPYIRLISNIGTYARCVGDIELAIYCYEELIRLNHRDNTGARSPLMAAYIEVLGRKRNNPTYQFQRTFQVVDQFLSAKLDTSDNTNVFGDDRDDVNVRYFDLVSAFYHKSRNLTNLIKKENQRNSKMVDCVLRDKKIEINDPEVAGMFNQFVYGNKNDEVYVHGAYLVTAMQEWPDLLANMMSVVRKLPKSRILEDTLRQLSYNHKDTININSLLNQKLIKEGNEKLELGRKLMTNKDILKAYLAFSEAKAKFETVAMNTRTRWYQHAPFAIVSNRCTCAVILKEWNIARIDARFTLEMKPDHQRTYEKLPLIAEAFGAPRIKAQLELNLKKIAEGTVKTENQWKQLAQYSSVAISLTSLILSKNRSLTEEMLQEMLKRGIDDMYTPVNLKPDMFPMLPWVPRDSLECEQTGLYK</sequence>
<dbReference type="SUPFAM" id="SSF48452">
    <property type="entry name" value="TPR-like"/>
    <property type="match status" value="1"/>
</dbReference>
<protein>
    <submittedName>
        <fullName evidence="1">TPR Domain containing protein</fullName>
    </submittedName>
</protein>
<reference evidence="1" key="1">
    <citation type="submission" date="2016-10" db="EMBL/GenBank/DDBJ databases">
        <authorList>
            <person name="Benchimol M."/>
            <person name="Almeida L.G."/>
            <person name="Vasconcelos A.T."/>
            <person name="Perreira-Neves A."/>
            <person name="Rosa I.A."/>
            <person name="Tasca T."/>
            <person name="Bogo M.R."/>
            <person name="de Souza W."/>
        </authorList>
    </citation>
    <scope>NUCLEOTIDE SEQUENCE [LARGE SCALE GENOMIC DNA]</scope>
    <source>
        <strain evidence="1">K</strain>
    </source>
</reference>
<dbReference type="RefSeq" id="XP_068357214.1">
    <property type="nucleotide sequence ID" value="XM_068506181.1"/>
</dbReference>